<name>A0A817KIN1_9BILA</name>
<dbReference type="OrthoDB" id="10058290at2759"/>
<dbReference type="AlphaFoldDB" id="A0A817KIN1"/>
<gene>
    <name evidence="1" type="ORF">TIS948_LOCUS220</name>
</gene>
<evidence type="ECO:0000313" key="2">
    <source>
        <dbReference type="Proteomes" id="UP000663825"/>
    </source>
</evidence>
<organism evidence="1 2">
    <name type="scientific">Rotaria socialis</name>
    <dbReference type="NCBI Taxonomy" id="392032"/>
    <lineage>
        <taxon>Eukaryota</taxon>
        <taxon>Metazoa</taxon>
        <taxon>Spiralia</taxon>
        <taxon>Gnathifera</taxon>
        <taxon>Rotifera</taxon>
        <taxon>Eurotatoria</taxon>
        <taxon>Bdelloidea</taxon>
        <taxon>Philodinida</taxon>
        <taxon>Philodinidae</taxon>
        <taxon>Rotaria</taxon>
    </lineage>
</organism>
<comment type="caution">
    <text evidence="1">The sequence shown here is derived from an EMBL/GenBank/DDBJ whole genome shotgun (WGS) entry which is preliminary data.</text>
</comment>
<evidence type="ECO:0000313" key="1">
    <source>
        <dbReference type="EMBL" id="CAF2976689.1"/>
    </source>
</evidence>
<accession>A0A817KIN1</accession>
<dbReference type="EMBL" id="CAJNXB010000004">
    <property type="protein sequence ID" value="CAF2976689.1"/>
    <property type="molecule type" value="Genomic_DNA"/>
</dbReference>
<dbReference type="Proteomes" id="UP000663825">
    <property type="component" value="Unassembled WGS sequence"/>
</dbReference>
<reference evidence="1" key="1">
    <citation type="submission" date="2021-02" db="EMBL/GenBank/DDBJ databases">
        <authorList>
            <person name="Nowell W R."/>
        </authorList>
    </citation>
    <scope>NUCLEOTIDE SEQUENCE</scope>
</reference>
<protein>
    <submittedName>
        <fullName evidence="1">Uncharacterized protein</fullName>
    </submittedName>
</protein>
<proteinExistence type="predicted"/>
<sequence>MTNDYWSISSSTECPLFYLLFMSLSYKSFIHGIHIFLDHFYPLYVHLVIKLSSCPNQIIHIIHHLVVHHLVHIIYHLIIHHCNGIYRYGSLYVLYPLRCIRCADETIHHYADGHRRHSLCSSQTSHQPHEKHLTFHINSSDYEAAFVNNETSTNTINKLLNHMKIFKQYSIDTESERANNQLSLIQINSITITPPSLVMLFELEQLPDRNSQKYENILQLFQIIFRTNNKIYSWEKMQIELEPVKEFLVLPIPAMLIDIQPHFSMWYSWARTQCGVQSLSHRNDKINDNEIIQQHNQHPSCDCHPSSPYKINKVWSLQNSLNHWSSSLTSSHSSLSRVDRINMIHYATHDVIAATLLIRPITERWAFEKLKIIKMNEMFIALNSIKLPPLPTSKNKKIKNINTQKLNTILRCNDPDVEDISWDDEIYLNQLVKPNDIDYIPVNNRLLKDNELVVNNHYMIDDVNDKEETAPTTIRKSSPSKKS</sequence>